<gene>
    <name evidence="1" type="primary">BQ5605_C002g01096</name>
    <name evidence="1" type="ORF">BQ5605_C002G01096</name>
</gene>
<dbReference type="AlphaFoldDB" id="A0A2X0LXQ1"/>
<keyword evidence="2" id="KW-1185">Reference proteome</keyword>
<dbReference type="EMBL" id="FQNC01000041">
    <property type="protein sequence ID" value="SGY29918.1"/>
    <property type="molecule type" value="Genomic_DNA"/>
</dbReference>
<evidence type="ECO:0000313" key="2">
    <source>
        <dbReference type="Proteomes" id="UP000249464"/>
    </source>
</evidence>
<reference evidence="1 2" key="1">
    <citation type="submission" date="2016-11" db="EMBL/GenBank/DDBJ databases">
        <authorList>
            <person name="Jaros S."/>
            <person name="Januszkiewicz K."/>
            <person name="Wedrychowicz H."/>
        </authorList>
    </citation>
    <scope>NUCLEOTIDE SEQUENCE [LARGE SCALE GENOMIC DNA]</scope>
</reference>
<name>A0A2X0LXQ1_9BASI</name>
<dbReference type="Proteomes" id="UP000249464">
    <property type="component" value="Unassembled WGS sequence"/>
</dbReference>
<proteinExistence type="predicted"/>
<sequence>MSAHVRTLDYRSIHDDIVSFRCHFMCGPQPCRSLMCGHVSVKPVKCPHMAVCGPHLAQRSADPSGRTPSPPENLEQFKEETYLLLC</sequence>
<organism evidence="1 2">
    <name type="scientific">Microbotryum silenes-dioicae</name>
    <dbReference type="NCBI Taxonomy" id="796604"/>
    <lineage>
        <taxon>Eukaryota</taxon>
        <taxon>Fungi</taxon>
        <taxon>Dikarya</taxon>
        <taxon>Basidiomycota</taxon>
        <taxon>Pucciniomycotina</taxon>
        <taxon>Microbotryomycetes</taxon>
        <taxon>Microbotryales</taxon>
        <taxon>Microbotryaceae</taxon>
        <taxon>Microbotryum</taxon>
    </lineage>
</organism>
<evidence type="ECO:0000313" key="1">
    <source>
        <dbReference type="EMBL" id="SGY29918.1"/>
    </source>
</evidence>
<accession>A0A2X0LXQ1</accession>
<protein>
    <submittedName>
        <fullName evidence="1">BQ5605_C002g01096 protein</fullName>
    </submittedName>
</protein>